<dbReference type="InterPro" id="IPR015985">
    <property type="entry name" value="TehB-like_dom"/>
</dbReference>
<keyword evidence="2" id="KW-0489">Methyltransferase</keyword>
<accession>A0ABU9H7G3</accession>
<comment type="caution">
    <text evidence="2">The sequence shown here is derived from an EMBL/GenBank/DDBJ whole genome shotgun (WGS) entry which is preliminary data.</text>
</comment>
<organism evidence="2 3">
    <name type="scientific">Psychromonas arctica</name>
    <dbReference type="NCBI Taxonomy" id="168275"/>
    <lineage>
        <taxon>Bacteria</taxon>
        <taxon>Pseudomonadati</taxon>
        <taxon>Pseudomonadota</taxon>
        <taxon>Gammaproteobacteria</taxon>
        <taxon>Alteromonadales</taxon>
        <taxon>Psychromonadaceae</taxon>
        <taxon>Psychromonas</taxon>
    </lineage>
</organism>
<dbReference type="GO" id="GO:0008168">
    <property type="term" value="F:methyltransferase activity"/>
    <property type="evidence" value="ECO:0007669"/>
    <property type="project" value="UniProtKB-KW"/>
</dbReference>
<feature type="domain" description="Tellurite resistance methyltransferase TehB-like" evidence="1">
    <location>
        <begin position="19"/>
        <end position="157"/>
    </location>
</feature>
<keyword evidence="2" id="KW-0808">Transferase</keyword>
<dbReference type="Pfam" id="PF03848">
    <property type="entry name" value="TehB"/>
    <property type="match status" value="1"/>
</dbReference>
<evidence type="ECO:0000313" key="3">
    <source>
        <dbReference type="Proteomes" id="UP001366060"/>
    </source>
</evidence>
<dbReference type="RefSeq" id="WP_341626566.1">
    <property type="nucleotide sequence ID" value="NZ_JBAKBA010000002.1"/>
</dbReference>
<protein>
    <submittedName>
        <fullName evidence="2">Methyltransferase domain-containing protein</fullName>
    </submittedName>
</protein>
<reference evidence="2 3" key="1">
    <citation type="submission" date="2024-02" db="EMBL/GenBank/DDBJ databases">
        <title>Bacteria isolated from the canopy kelp, Nereocystis luetkeana.</title>
        <authorList>
            <person name="Pfister C.A."/>
            <person name="Younker I.T."/>
            <person name="Light S.H."/>
        </authorList>
    </citation>
    <scope>NUCLEOTIDE SEQUENCE [LARGE SCALE GENOMIC DNA]</scope>
    <source>
        <strain evidence="2 3">TI.2.07</strain>
    </source>
</reference>
<dbReference type="GO" id="GO:0032259">
    <property type="term" value="P:methylation"/>
    <property type="evidence" value="ECO:0007669"/>
    <property type="project" value="UniProtKB-KW"/>
</dbReference>
<dbReference type="EMBL" id="JBAKBA010000002">
    <property type="protein sequence ID" value="MEL0657810.1"/>
    <property type="molecule type" value="Genomic_DNA"/>
</dbReference>
<proteinExistence type="predicted"/>
<dbReference type="SUPFAM" id="SSF53335">
    <property type="entry name" value="S-adenosyl-L-methionine-dependent methyltransferases"/>
    <property type="match status" value="1"/>
</dbReference>
<dbReference type="Gene3D" id="3.40.50.150">
    <property type="entry name" value="Vaccinia Virus protein VP39"/>
    <property type="match status" value="1"/>
</dbReference>
<evidence type="ECO:0000313" key="2">
    <source>
        <dbReference type="EMBL" id="MEL0657810.1"/>
    </source>
</evidence>
<evidence type="ECO:0000259" key="1">
    <source>
        <dbReference type="Pfam" id="PF03848"/>
    </source>
</evidence>
<keyword evidence="3" id="KW-1185">Reference proteome</keyword>
<dbReference type="Proteomes" id="UP001366060">
    <property type="component" value="Unassembled WGS sequence"/>
</dbReference>
<gene>
    <name evidence="2" type="ORF">V6255_01560</name>
</gene>
<dbReference type="InterPro" id="IPR029063">
    <property type="entry name" value="SAM-dependent_MTases_sf"/>
</dbReference>
<sequence length="173" mass="19929">MLSAQLLQDYGHLLKPEHGQVLDLACGKGQNGLYLKEQGIDVLFADIKQQVLDSLVTDDNVLQQNTWCADFESDSQTDALKLNKLQLQGIIVFRYLHRPLFNALQQAVQPGGIIIYETFTEANRVFGRPHREQFLLKKDELKTLFKDWDILFYFEGIKHNPNRAIAQIVCKKR</sequence>
<name>A0ABU9H7G3_9GAMM</name>